<keyword evidence="3 5" id="KW-0418">Kinase</keyword>
<dbReference type="GeneID" id="1476969"/>
<dbReference type="UniPathway" id="UPA00551">
    <property type="reaction ID" value="UER00609"/>
</dbReference>
<evidence type="ECO:0000256" key="5">
    <source>
        <dbReference type="HAMAP-Rule" id="MF_00769"/>
    </source>
</evidence>
<dbReference type="PANTHER" id="PTHR33477:SF3">
    <property type="entry name" value="P-LOOP NTPASE DOMAIN-CONTAINING PROTEIN LPA1 HOMOLOG 1"/>
    <property type="match status" value="1"/>
</dbReference>
<comment type="pathway">
    <text evidence="5">Thermoadapter biosynthesis; cyclic 2,3-diphosphoglycerate biosynthesis; cyclic 2,3-diphosphoglycerate from 2-phospho-D-glycerate: step 1/2.</text>
</comment>
<comment type="function">
    <text evidence="5">Catalyzes the phosphorylation of 2-phosphoglycerate to 2,3-diphosphoglycerate. Involved in the biosynthesis of cyclic 2,3-bisphosphoglycerate, a thermoprotectant.</text>
</comment>
<comment type="cofactor">
    <cofactor evidence="5">
        <name>a divalent metal cation</name>
        <dbReference type="ChEBI" id="CHEBI:60240"/>
    </cofactor>
</comment>
<feature type="compositionally biased region" description="Basic and acidic residues" evidence="6">
    <location>
        <begin position="1"/>
        <end position="20"/>
    </location>
</feature>
<organism evidence="8 9">
    <name type="scientific">Methanopyrus kandleri</name>
    <dbReference type="NCBI Taxonomy" id="2320"/>
    <lineage>
        <taxon>Archaea</taxon>
        <taxon>Methanobacteriati</taxon>
        <taxon>Methanobacteriota</taxon>
        <taxon>Methanomada group</taxon>
        <taxon>Methanopyri</taxon>
        <taxon>Methanopyrales</taxon>
        <taxon>Methanopyraceae</taxon>
        <taxon>Methanopyrus</taxon>
    </lineage>
</organism>
<evidence type="ECO:0000313" key="8">
    <source>
        <dbReference type="EMBL" id="HII69904.1"/>
    </source>
</evidence>
<protein>
    <recommendedName>
        <fullName evidence="5">2-phosphoglycerate kinase</fullName>
        <shortName evidence="5">2PGK</shortName>
        <ecNumber evidence="5">2.7.2.16</ecNumber>
    </recommendedName>
</protein>
<dbReference type="GO" id="GO:0016301">
    <property type="term" value="F:kinase activity"/>
    <property type="evidence" value="ECO:0007669"/>
    <property type="project" value="UniProtKB-KW"/>
</dbReference>
<evidence type="ECO:0000256" key="6">
    <source>
        <dbReference type="SAM" id="MobiDB-lite"/>
    </source>
</evidence>
<evidence type="ECO:0000256" key="3">
    <source>
        <dbReference type="ARBA" id="ARBA00022777"/>
    </source>
</evidence>
<dbReference type="GO" id="GO:0016774">
    <property type="term" value="F:phosphotransferase activity, carboxyl group as acceptor"/>
    <property type="evidence" value="ECO:0007669"/>
    <property type="project" value="UniProtKB-UniRule"/>
</dbReference>
<proteinExistence type="inferred from homology"/>
<dbReference type="PANTHER" id="PTHR33477">
    <property type="entry name" value="P-LOOP NTPASE DOMAIN-CONTAINING PROTEIN LPA1 HOMOLOG 1"/>
    <property type="match status" value="1"/>
</dbReference>
<dbReference type="Proteomes" id="UP000619545">
    <property type="component" value="Unassembled WGS sequence"/>
</dbReference>
<name>A0A832WNQ7_9EURY</name>
<dbReference type="Gene3D" id="3.40.50.300">
    <property type="entry name" value="P-loop containing nucleotide triphosphate hydrolases"/>
    <property type="match status" value="1"/>
</dbReference>
<dbReference type="RefSeq" id="WP_011019236.1">
    <property type="nucleotide sequence ID" value="NZ_DUJS01000002.1"/>
</dbReference>
<accession>A0A832WNQ7</accession>
<keyword evidence="4 5" id="KW-0067">ATP-binding</keyword>
<evidence type="ECO:0000256" key="1">
    <source>
        <dbReference type="ARBA" id="ARBA00022679"/>
    </source>
</evidence>
<dbReference type="EC" id="2.7.2.16" evidence="5"/>
<gene>
    <name evidence="5" type="primary">pgk2</name>
    <name evidence="8" type="ORF">HA336_01560</name>
</gene>
<evidence type="ECO:0000313" key="9">
    <source>
        <dbReference type="Proteomes" id="UP000619545"/>
    </source>
</evidence>
<feature type="region of interest" description="Disordered" evidence="6">
    <location>
        <begin position="1"/>
        <end position="27"/>
    </location>
</feature>
<dbReference type="NCBIfam" id="NF003259">
    <property type="entry name" value="PRK04220.1"/>
    <property type="match status" value="1"/>
</dbReference>
<dbReference type="AlphaFoldDB" id="A0A832WNQ7"/>
<dbReference type="GO" id="GO:0005524">
    <property type="term" value="F:ATP binding"/>
    <property type="evidence" value="ECO:0007669"/>
    <property type="project" value="UniProtKB-UniRule"/>
</dbReference>
<comment type="catalytic activity">
    <reaction evidence="5">
        <text>(2R)-2-phosphoglycerate + ATP = (2R)-2,3-bisphosphoglycerate + ADP + H(+)</text>
        <dbReference type="Rhea" id="RHEA:42408"/>
        <dbReference type="ChEBI" id="CHEBI:15378"/>
        <dbReference type="ChEBI" id="CHEBI:30616"/>
        <dbReference type="ChEBI" id="CHEBI:58248"/>
        <dbReference type="ChEBI" id="CHEBI:58289"/>
        <dbReference type="ChEBI" id="CHEBI:456216"/>
        <dbReference type="EC" id="2.7.2.16"/>
    </reaction>
</comment>
<dbReference type="InterPro" id="IPR027417">
    <property type="entry name" value="P-loop_NTPase"/>
</dbReference>
<sequence length="327" mass="37960">MSEKSSRKERDEKTEKETARQGKHRRIRVKSRHYEMPFSRGVLARSLTAIGVEPHKAYEIALKIKEELQDEGIEEISTDELADIIRTKLEEIDETLAERYELWRRIKKREEPIIVLIGGASGVGTSTIASEVGHRLGITNVIGTDAIREVMRRVLAEELYPTLYESSYTAWKRLRYEPAEDPVITGFLDHSEPVVVGIEGVVNRSINEGIHVIVEGVHIVPRLIKKEILNYPNVFVFMLAVEDEEAHKWRFYARSRDTKLSRPAERYLKYFEEIRRIHDFLVEDAEEHDIPVINNEHIDETVDQIVSYISSKLLKGERELSKSVSWW</sequence>
<evidence type="ECO:0000256" key="4">
    <source>
        <dbReference type="ARBA" id="ARBA00022840"/>
    </source>
</evidence>
<keyword evidence="1 5" id="KW-0808">Transferase</keyword>
<dbReference type="PROSITE" id="PS51161">
    <property type="entry name" value="ATP_CONE"/>
    <property type="match status" value="1"/>
</dbReference>
<dbReference type="Pfam" id="PF03477">
    <property type="entry name" value="ATP-cone"/>
    <property type="match status" value="1"/>
</dbReference>
<dbReference type="SUPFAM" id="SSF52540">
    <property type="entry name" value="P-loop containing nucleoside triphosphate hydrolases"/>
    <property type="match status" value="1"/>
</dbReference>
<dbReference type="HAMAP" id="MF_00769">
    <property type="entry name" value="2PGK"/>
    <property type="match status" value="1"/>
</dbReference>
<reference evidence="8" key="1">
    <citation type="journal article" date="2020" name="bioRxiv">
        <title>A rank-normalized archaeal taxonomy based on genome phylogeny resolves widespread incomplete and uneven classifications.</title>
        <authorList>
            <person name="Rinke C."/>
            <person name="Chuvochina M."/>
            <person name="Mussig A.J."/>
            <person name="Chaumeil P.-A."/>
            <person name="Waite D.W."/>
            <person name="Whitman W.B."/>
            <person name="Parks D.H."/>
            <person name="Hugenholtz P."/>
        </authorList>
    </citation>
    <scope>NUCLEOTIDE SEQUENCE</scope>
    <source>
        <strain evidence="8">UBA8853</strain>
    </source>
</reference>
<feature type="domain" description="ATP-cone" evidence="7">
    <location>
        <begin position="25"/>
        <end position="111"/>
    </location>
</feature>
<keyword evidence="2 5" id="KW-0547">Nucleotide-binding</keyword>
<comment type="caution">
    <text evidence="8">The sequence shown here is derived from an EMBL/GenBank/DDBJ whole genome shotgun (WGS) entry which is preliminary data.</text>
</comment>
<dbReference type="InterPro" id="IPR005144">
    <property type="entry name" value="ATP-cone_dom"/>
</dbReference>
<dbReference type="EMBL" id="DUJS01000002">
    <property type="protein sequence ID" value="HII69904.1"/>
    <property type="molecule type" value="Genomic_DNA"/>
</dbReference>
<dbReference type="OMA" id="EMPFSKG"/>
<evidence type="ECO:0000259" key="7">
    <source>
        <dbReference type="PROSITE" id="PS51161"/>
    </source>
</evidence>
<dbReference type="InterPro" id="IPR020872">
    <property type="entry name" value="2PKG"/>
</dbReference>
<comment type="similarity">
    <text evidence="5">Belongs to the 2-phosphoglycerate kinase family.</text>
</comment>
<evidence type="ECO:0000256" key="2">
    <source>
        <dbReference type="ARBA" id="ARBA00022741"/>
    </source>
</evidence>